<evidence type="ECO:0000256" key="6">
    <source>
        <dbReference type="SAM" id="MobiDB-lite"/>
    </source>
</evidence>
<evidence type="ECO:0000259" key="7">
    <source>
        <dbReference type="PROSITE" id="PS50048"/>
    </source>
</evidence>
<evidence type="ECO:0000313" key="9">
    <source>
        <dbReference type="Proteomes" id="UP000077002"/>
    </source>
</evidence>
<evidence type="ECO:0000313" key="8">
    <source>
        <dbReference type="EMBL" id="OAG35426.1"/>
    </source>
</evidence>
<reference evidence="8 9" key="1">
    <citation type="submission" date="2016-03" db="EMBL/GenBank/DDBJ databases">
        <title>Draft genome sequence of the Fonsecaea monophora CBS 269.37.</title>
        <authorList>
            <person name="Bombassaro A."/>
            <person name="Vinicius W.A."/>
            <person name="De Hoog S."/>
            <person name="Sun J."/>
            <person name="Souza E.M."/>
            <person name="Raittz R.T."/>
            <person name="Costa F."/>
            <person name="Leao A.C."/>
            <person name="Tadra-Sfeir M.Z."/>
            <person name="Baura V."/>
            <person name="Balsanelli E."/>
            <person name="Pedrosa F.O."/>
            <person name="Moreno L.F."/>
            <person name="Steffens M.B."/>
            <person name="Xi L."/>
            <person name="Bocca A.L."/>
            <person name="Felipe M.S."/>
            <person name="Teixeira M."/>
            <person name="Telles Filho F.Q."/>
            <person name="Azevedo C.M."/>
            <person name="Gomes R."/>
            <person name="Vicente V.A."/>
        </authorList>
    </citation>
    <scope>NUCLEOTIDE SEQUENCE [LARGE SCALE GENOMIC DNA]</scope>
    <source>
        <strain evidence="8 9">CBS 269.37</strain>
    </source>
</reference>
<comment type="caution">
    <text evidence="8">The sequence shown here is derived from an EMBL/GenBank/DDBJ whole genome shotgun (WGS) entry which is preliminary data.</text>
</comment>
<keyword evidence="3" id="KW-0238">DNA-binding</keyword>
<organism evidence="8 9">
    <name type="scientific">Fonsecaea monophora</name>
    <dbReference type="NCBI Taxonomy" id="254056"/>
    <lineage>
        <taxon>Eukaryota</taxon>
        <taxon>Fungi</taxon>
        <taxon>Dikarya</taxon>
        <taxon>Ascomycota</taxon>
        <taxon>Pezizomycotina</taxon>
        <taxon>Eurotiomycetes</taxon>
        <taxon>Chaetothyriomycetidae</taxon>
        <taxon>Chaetothyriales</taxon>
        <taxon>Herpotrichiellaceae</taxon>
        <taxon>Fonsecaea</taxon>
    </lineage>
</organism>
<dbReference type="CDD" id="cd00067">
    <property type="entry name" value="GAL4"/>
    <property type="match status" value="1"/>
</dbReference>
<dbReference type="CDD" id="cd12148">
    <property type="entry name" value="fungal_TF_MHR"/>
    <property type="match status" value="1"/>
</dbReference>
<evidence type="ECO:0000256" key="4">
    <source>
        <dbReference type="ARBA" id="ARBA00023163"/>
    </source>
</evidence>
<dbReference type="Pfam" id="PF04082">
    <property type="entry name" value="Fungal_trans"/>
    <property type="match status" value="1"/>
</dbReference>
<dbReference type="PANTHER" id="PTHR47425">
    <property type="entry name" value="FARB-RELATED"/>
    <property type="match status" value="1"/>
</dbReference>
<accession>A0A177EUX5</accession>
<dbReference type="PANTHER" id="PTHR47425:SF3">
    <property type="entry name" value="ZN(II)2CYS6 TRANSCRIPTION FACTOR (EUROFUNG)"/>
    <property type="match status" value="1"/>
</dbReference>
<protein>
    <recommendedName>
        <fullName evidence="7">Zn(2)-C6 fungal-type domain-containing protein</fullName>
    </recommendedName>
</protein>
<evidence type="ECO:0000256" key="3">
    <source>
        <dbReference type="ARBA" id="ARBA00023125"/>
    </source>
</evidence>
<name>A0A177EUX5_9EURO</name>
<dbReference type="Pfam" id="PF00172">
    <property type="entry name" value="Zn_clus"/>
    <property type="match status" value="1"/>
</dbReference>
<dbReference type="GeneID" id="34605498"/>
<dbReference type="Proteomes" id="UP000077002">
    <property type="component" value="Unassembled WGS sequence"/>
</dbReference>
<feature type="region of interest" description="Disordered" evidence="6">
    <location>
        <begin position="61"/>
        <end position="82"/>
    </location>
</feature>
<dbReference type="InterPro" id="IPR001138">
    <property type="entry name" value="Zn2Cys6_DnaBD"/>
</dbReference>
<dbReference type="GO" id="GO:0006351">
    <property type="term" value="P:DNA-templated transcription"/>
    <property type="evidence" value="ECO:0007669"/>
    <property type="project" value="InterPro"/>
</dbReference>
<keyword evidence="9" id="KW-1185">Reference proteome</keyword>
<feature type="domain" description="Zn(2)-C6 fungal-type" evidence="7">
    <location>
        <begin position="21"/>
        <end position="51"/>
    </location>
</feature>
<dbReference type="GO" id="GO:0008270">
    <property type="term" value="F:zinc ion binding"/>
    <property type="evidence" value="ECO:0007669"/>
    <property type="project" value="InterPro"/>
</dbReference>
<keyword evidence="1" id="KW-0479">Metal-binding</keyword>
<evidence type="ECO:0000256" key="5">
    <source>
        <dbReference type="ARBA" id="ARBA00023242"/>
    </source>
</evidence>
<dbReference type="OrthoDB" id="4158701at2759"/>
<gene>
    <name evidence="8" type="ORF">AYO21_10376</name>
</gene>
<proteinExistence type="predicted"/>
<dbReference type="InterPro" id="IPR052761">
    <property type="entry name" value="Fungal_Detox/Toxin_TFs"/>
</dbReference>
<evidence type="ECO:0000256" key="2">
    <source>
        <dbReference type="ARBA" id="ARBA00023015"/>
    </source>
</evidence>
<dbReference type="PROSITE" id="PS00463">
    <property type="entry name" value="ZN2_CY6_FUNGAL_1"/>
    <property type="match status" value="1"/>
</dbReference>
<dbReference type="GO" id="GO:0003677">
    <property type="term" value="F:DNA binding"/>
    <property type="evidence" value="ECO:0007669"/>
    <property type="project" value="UniProtKB-KW"/>
</dbReference>
<dbReference type="SMART" id="SM00066">
    <property type="entry name" value="GAL4"/>
    <property type="match status" value="1"/>
</dbReference>
<dbReference type="Gene3D" id="4.10.240.10">
    <property type="entry name" value="Zn(2)-C6 fungal-type DNA-binding domain"/>
    <property type="match status" value="1"/>
</dbReference>
<evidence type="ECO:0000256" key="1">
    <source>
        <dbReference type="ARBA" id="ARBA00022723"/>
    </source>
</evidence>
<dbReference type="InterPro" id="IPR007219">
    <property type="entry name" value="XnlR_reg_dom"/>
</dbReference>
<sequence length="491" mass="55793">MAGTVPSSPRLNSRKKRSHMACEQCHHRKVRCSIGQTGQPCTNCGLDGVACRPYTRARTRVSAHRTHNHSSHTTNPAPPERVPIVAQTPATLDAVATVATENPARVVNSTTAEQFSRSRLEESNNTADWELETALQRTDPGSAFNATLDETVHNDNVPFYVGEEQGLCFVLDICRPNRPKGPQFSVAPAQAKEISPADLTYLQEREVFSLPSEVLCEELIRCYFHHVHLFLPIIDAKSFLYNYSQNGPSKMSPLLLWSMFFVGATFLSDETVKATGFATKGAMRRAMYQKAKHLYDMDYEQNKITLIQSVILMSYWYADTEDRTGPCHWIGVAIALCHTIGLHREPGAFFPGGQTRLWRRIWWSCFYRETWQCIAYGRPMRIRLEDCDVPMPVTEDLWLGVTDLPLSVQNSYLPDDRVPLSQLYLSLLKHSVSLAEVLRVHYRPKKAMPTTAQLESDYQEILRHLDTCHEYERHPSELVRSCAAHVRVQNE</sequence>
<keyword evidence="2" id="KW-0805">Transcription regulation</keyword>
<dbReference type="RefSeq" id="XP_022507378.1">
    <property type="nucleotide sequence ID" value="XM_022660297.1"/>
</dbReference>
<dbReference type="EMBL" id="LVKK01000118">
    <property type="protein sequence ID" value="OAG35426.1"/>
    <property type="molecule type" value="Genomic_DNA"/>
</dbReference>
<dbReference type="SUPFAM" id="SSF57701">
    <property type="entry name" value="Zn2/Cys6 DNA-binding domain"/>
    <property type="match status" value="1"/>
</dbReference>
<keyword evidence="5" id="KW-0539">Nucleus</keyword>
<dbReference type="GO" id="GO:0000981">
    <property type="term" value="F:DNA-binding transcription factor activity, RNA polymerase II-specific"/>
    <property type="evidence" value="ECO:0007669"/>
    <property type="project" value="InterPro"/>
</dbReference>
<dbReference type="PROSITE" id="PS50048">
    <property type="entry name" value="ZN2_CY6_FUNGAL_2"/>
    <property type="match status" value="1"/>
</dbReference>
<dbReference type="InterPro" id="IPR036864">
    <property type="entry name" value="Zn2-C6_fun-type_DNA-bd_sf"/>
</dbReference>
<dbReference type="AlphaFoldDB" id="A0A177EUX5"/>
<feature type="compositionally biased region" description="Basic residues" evidence="6">
    <location>
        <begin position="61"/>
        <end position="70"/>
    </location>
</feature>
<dbReference type="SMART" id="SM00906">
    <property type="entry name" value="Fungal_trans"/>
    <property type="match status" value="1"/>
</dbReference>
<keyword evidence="4" id="KW-0804">Transcription</keyword>